<dbReference type="EMBL" id="MCOG01000168">
    <property type="protein sequence ID" value="ORY31706.1"/>
    <property type="molecule type" value="Genomic_DNA"/>
</dbReference>
<evidence type="ECO:0000256" key="3">
    <source>
        <dbReference type="PIRSR" id="PIRSR016184-1"/>
    </source>
</evidence>
<evidence type="ECO:0000256" key="2">
    <source>
        <dbReference type="ARBA" id="ARBA00023235"/>
    </source>
</evidence>
<dbReference type="GO" id="GO:0005737">
    <property type="term" value="C:cytoplasm"/>
    <property type="evidence" value="ECO:0007669"/>
    <property type="project" value="TreeGrafter"/>
</dbReference>
<dbReference type="PIRSF" id="PIRSF016184">
    <property type="entry name" value="PhzC_PhzF"/>
    <property type="match status" value="1"/>
</dbReference>
<dbReference type="Pfam" id="PF02567">
    <property type="entry name" value="PhzC-PhzF"/>
    <property type="match status" value="1"/>
</dbReference>
<evidence type="ECO:0000256" key="1">
    <source>
        <dbReference type="ARBA" id="ARBA00008270"/>
    </source>
</evidence>
<evidence type="ECO:0000313" key="4">
    <source>
        <dbReference type="EMBL" id="ORY31706.1"/>
    </source>
</evidence>
<dbReference type="NCBIfam" id="TIGR00654">
    <property type="entry name" value="PhzF_family"/>
    <property type="match status" value="1"/>
</dbReference>
<dbReference type="InterPro" id="IPR003719">
    <property type="entry name" value="Phenazine_PhzF-like"/>
</dbReference>
<dbReference type="Proteomes" id="UP000193920">
    <property type="component" value="Unassembled WGS sequence"/>
</dbReference>
<comment type="similarity">
    <text evidence="1">Belongs to the PhzF family.</text>
</comment>
<sequence>MKQYIVDAFAEELFTGNPAAVLPCKKMPSSELMQKIAIENNYSETAFVVKKDQGQYDLKWFTPGGEIDLCGHATLATAFVVHNFVDKGIDEMHFHTLSGELIVKKEESGFTMDFPVGKSKPIPLTESIVQASSNLAKEAYFDGGDMVVIVSDEENLKKFEPDSELIKKLDGVGFILTTKSESKDFDFVSRCFYPKLDILEDPVTGRAHTYMTPIWIKKLGKTVMKAKQISKRGGVLTVRQNEDRVYITGHVQLFMEGNIPFEL</sequence>
<reference evidence="4 5" key="1">
    <citation type="submission" date="2016-08" db="EMBL/GenBank/DDBJ databases">
        <title>A Parts List for Fungal Cellulosomes Revealed by Comparative Genomics.</title>
        <authorList>
            <consortium name="DOE Joint Genome Institute"/>
            <person name="Haitjema C.H."/>
            <person name="Gilmore S.P."/>
            <person name="Henske J.K."/>
            <person name="Solomon K.V."/>
            <person name="De Groot R."/>
            <person name="Kuo A."/>
            <person name="Mondo S.J."/>
            <person name="Salamov A.A."/>
            <person name="Labutti K."/>
            <person name="Zhao Z."/>
            <person name="Chiniquy J."/>
            <person name="Barry K."/>
            <person name="Brewer H.M."/>
            <person name="Purvine S.O."/>
            <person name="Wright A.T."/>
            <person name="Boxma B."/>
            <person name="Van Alen T."/>
            <person name="Hackstein J.H."/>
            <person name="Baker S.E."/>
            <person name="Grigoriev I.V."/>
            <person name="O'Malley M.A."/>
        </authorList>
    </citation>
    <scope>NUCLEOTIDE SEQUENCE [LARGE SCALE GENOMIC DNA]</scope>
    <source>
        <strain evidence="4 5">G1</strain>
    </source>
</reference>
<dbReference type="GO" id="GO:0016853">
    <property type="term" value="F:isomerase activity"/>
    <property type="evidence" value="ECO:0007669"/>
    <property type="project" value="UniProtKB-KW"/>
</dbReference>
<keyword evidence="2" id="KW-0413">Isomerase</keyword>
<dbReference type="AlphaFoldDB" id="A0A1Y2BAJ0"/>
<protein>
    <submittedName>
        <fullName evidence="4">Phenazine biosynthesis protein, PhzF family</fullName>
    </submittedName>
</protein>
<keyword evidence="5" id="KW-1185">Reference proteome</keyword>
<name>A0A1Y2BAJ0_9FUNG</name>
<dbReference type="OrthoDB" id="75169at2759"/>
<accession>A0A1Y2BAJ0</accession>
<comment type="caution">
    <text evidence="4">The sequence shown here is derived from an EMBL/GenBank/DDBJ whole genome shotgun (WGS) entry which is preliminary data.</text>
</comment>
<feature type="active site" evidence="3">
    <location>
        <position position="44"/>
    </location>
</feature>
<dbReference type="STRING" id="1754190.A0A1Y2BAJ0"/>
<dbReference type="PANTHER" id="PTHR13774:SF17">
    <property type="entry name" value="PHENAZINE BIOSYNTHESIS-LIKE DOMAIN-CONTAINING PROTEIN"/>
    <property type="match status" value="1"/>
</dbReference>
<dbReference type="PANTHER" id="PTHR13774">
    <property type="entry name" value="PHENAZINE BIOSYNTHESIS PROTEIN"/>
    <property type="match status" value="1"/>
</dbReference>
<gene>
    <name evidence="4" type="ORF">LY90DRAFT_76529</name>
</gene>
<evidence type="ECO:0000313" key="5">
    <source>
        <dbReference type="Proteomes" id="UP000193920"/>
    </source>
</evidence>
<proteinExistence type="inferred from homology"/>
<organism evidence="4 5">
    <name type="scientific">Neocallimastix californiae</name>
    <dbReference type="NCBI Taxonomy" id="1754190"/>
    <lineage>
        <taxon>Eukaryota</taxon>
        <taxon>Fungi</taxon>
        <taxon>Fungi incertae sedis</taxon>
        <taxon>Chytridiomycota</taxon>
        <taxon>Chytridiomycota incertae sedis</taxon>
        <taxon>Neocallimastigomycetes</taxon>
        <taxon>Neocallimastigales</taxon>
        <taxon>Neocallimastigaceae</taxon>
        <taxon>Neocallimastix</taxon>
    </lineage>
</organism>
<dbReference type="SUPFAM" id="SSF54506">
    <property type="entry name" value="Diaminopimelate epimerase-like"/>
    <property type="match status" value="1"/>
</dbReference>
<dbReference type="Gene3D" id="3.10.310.10">
    <property type="entry name" value="Diaminopimelate Epimerase, Chain A, domain 1"/>
    <property type="match status" value="2"/>
</dbReference>